<dbReference type="SUPFAM" id="SSF103378">
    <property type="entry name" value="2-methylcitrate dehydratase PrpD"/>
    <property type="match status" value="1"/>
</dbReference>
<name>A0A1F6CSC5_HANXR</name>
<organism evidence="3 4">
    <name type="scientific">Handelsmanbacteria sp. (strain RIFCSPLOWO2_12_FULL_64_10)</name>
    <dbReference type="NCBI Taxonomy" id="1817868"/>
    <lineage>
        <taxon>Bacteria</taxon>
        <taxon>Candidatus Handelsmaniibacteriota</taxon>
    </lineage>
</organism>
<accession>A0A1F6CSC5</accession>
<dbReference type="Pfam" id="PF03972">
    <property type="entry name" value="MmgE_PrpD_N"/>
    <property type="match status" value="1"/>
</dbReference>
<dbReference type="InterPro" id="IPR045336">
    <property type="entry name" value="MmgE_PrpD_N"/>
</dbReference>
<dbReference type="Proteomes" id="UP000178606">
    <property type="component" value="Unassembled WGS sequence"/>
</dbReference>
<comment type="similarity">
    <text evidence="1">Belongs to the PrpD family.</text>
</comment>
<evidence type="ECO:0000259" key="2">
    <source>
        <dbReference type="Pfam" id="PF03972"/>
    </source>
</evidence>
<comment type="caution">
    <text evidence="3">The sequence shown here is derived from an EMBL/GenBank/DDBJ whole genome shotgun (WGS) entry which is preliminary data.</text>
</comment>
<evidence type="ECO:0000256" key="1">
    <source>
        <dbReference type="ARBA" id="ARBA00006174"/>
    </source>
</evidence>
<evidence type="ECO:0000313" key="3">
    <source>
        <dbReference type="EMBL" id="OGG52086.1"/>
    </source>
</evidence>
<proteinExistence type="inferred from homology"/>
<dbReference type="PANTHER" id="PTHR16943">
    <property type="entry name" value="2-METHYLCITRATE DEHYDRATASE-RELATED"/>
    <property type="match status" value="1"/>
</dbReference>
<protein>
    <recommendedName>
        <fullName evidence="2">MmgE/PrpD N-terminal domain-containing protein</fullName>
    </recommendedName>
</protein>
<dbReference type="InterPro" id="IPR042183">
    <property type="entry name" value="MmgE/PrpD_sf_1"/>
</dbReference>
<feature type="domain" description="MmgE/PrpD N-terminal" evidence="2">
    <location>
        <begin position="10"/>
        <end position="221"/>
    </location>
</feature>
<reference evidence="3 4" key="1">
    <citation type="journal article" date="2016" name="Nat. Commun.">
        <title>Thousands of microbial genomes shed light on interconnected biogeochemical processes in an aquifer system.</title>
        <authorList>
            <person name="Anantharaman K."/>
            <person name="Brown C.T."/>
            <person name="Hug L.A."/>
            <person name="Sharon I."/>
            <person name="Castelle C.J."/>
            <person name="Probst A.J."/>
            <person name="Thomas B.C."/>
            <person name="Singh A."/>
            <person name="Wilkins M.J."/>
            <person name="Karaoz U."/>
            <person name="Brodie E.L."/>
            <person name="Williams K.H."/>
            <person name="Hubbard S.S."/>
            <person name="Banfield J.F."/>
        </authorList>
    </citation>
    <scope>NUCLEOTIDE SEQUENCE [LARGE SCALE GENOMIC DNA]</scope>
    <source>
        <strain evidence="4">RIFCSPLOWO2_12_FULL_64_10</strain>
    </source>
</reference>
<evidence type="ECO:0000313" key="4">
    <source>
        <dbReference type="Proteomes" id="UP000178606"/>
    </source>
</evidence>
<dbReference type="PANTHER" id="PTHR16943:SF8">
    <property type="entry name" value="2-METHYLCITRATE DEHYDRATASE"/>
    <property type="match status" value="1"/>
</dbReference>
<dbReference type="Gene3D" id="1.10.4100.10">
    <property type="entry name" value="2-methylcitrate dehydratase PrpD"/>
    <property type="match status" value="1"/>
</dbReference>
<gene>
    <name evidence="3" type="ORF">A3F84_25910</name>
</gene>
<dbReference type="InterPro" id="IPR036148">
    <property type="entry name" value="MmgE/PrpD_sf"/>
</dbReference>
<dbReference type="AlphaFoldDB" id="A0A1F6CSC5"/>
<dbReference type="InterPro" id="IPR005656">
    <property type="entry name" value="MmgE_PrpD"/>
</dbReference>
<sequence length="221" mass="23338">MGDQAYSRLLAEFVSDFDVHAIPDQVLLRTRQSVLNGVAAALSASREVAIDKLIRICVQCGAGGDSSVFGRTERLAMLEAALVNGYMAHFNDYDDTHWGTVFHTNSPVVPPLLLLAADRHLSGEEVLHSLALGLEASIRLGIGLGHEHYAIGWHITGTMGTVGAALACSRLLKLDARHTNYALGFSLTQASGLRGQMFGTAAKALNAGTGAMNGLLSALLA</sequence>
<dbReference type="GO" id="GO:0016829">
    <property type="term" value="F:lyase activity"/>
    <property type="evidence" value="ECO:0007669"/>
    <property type="project" value="InterPro"/>
</dbReference>
<dbReference type="EMBL" id="MFKF01000158">
    <property type="protein sequence ID" value="OGG52086.1"/>
    <property type="molecule type" value="Genomic_DNA"/>
</dbReference>